<feature type="transmembrane region" description="Helical" evidence="1">
    <location>
        <begin position="12"/>
        <end position="30"/>
    </location>
</feature>
<dbReference type="GO" id="GO:0005886">
    <property type="term" value="C:plasma membrane"/>
    <property type="evidence" value="ECO:0007669"/>
    <property type="project" value="TreeGrafter"/>
</dbReference>
<organism evidence="2 3">
    <name type="scientific">Selenomonas ruminantium</name>
    <dbReference type="NCBI Taxonomy" id="971"/>
    <lineage>
        <taxon>Bacteria</taxon>
        <taxon>Bacillati</taxon>
        <taxon>Bacillota</taxon>
        <taxon>Negativicutes</taxon>
        <taxon>Selenomonadales</taxon>
        <taxon>Selenomonadaceae</taxon>
        <taxon>Selenomonas</taxon>
    </lineage>
</organism>
<evidence type="ECO:0000256" key="1">
    <source>
        <dbReference type="SAM" id="Phobius"/>
    </source>
</evidence>
<sequence>MNITRLSILRPVGISMIVAFFVVLGLYSYYRIGVELLPALNTPYVTVTVKYPGASAESVEQEIVKPVEDAVSSVSNVKTITSIAGYERGRVMMELNFDADADMAAIEATKKVEAIKNRLPDEADAPVVIKRDINAKPIMELAVMSQHSLASTYSMTENVFQDVLQQAGGVSEIELHGGRDKEVAVEVDREKLAAYKLTLPKIANAIRNENQLLPSGPIYTETTKSDVRVVAEYKTAADIEKVRVTNAAGEMIPLIAVATVREKDAKQLRYGRLNGEPAINVLIYKNSDANVVETAENIKAAVEKLRRDYPEYQFIEVSNDADYVETSLHNTLGTLVEGLITTGLVLFLFLRGWRSTAAVMIAIPTSLISTFFVMYLAGFTFNMMSLMGMTLCVGILVDDSIVVLENIIRYLKNGAPPEEAAEKGRMEIGMAAIAITLCDAAVFMPIAFMEGMTGQFFRQFGLTIVFAGAFSLFVSFTLTPMLASKFYRKGYHVENRPLWAFMDNMEQRAIGLYRKTLYWSLGNQKKLLLTILVIFVGTIALVPLGVVGMEYMPQTDESSFTINIQCPVRSASEETNKVALQLEQKLAEIPEVKYYMTQAGGASNANEGRIKVELVGRRDRSRTIWEITKEVRDFAREIKNADIRVTETQSNVAGISGGGGGRGGSGALQVELRGNNMQELIAAEGKVERILRRDVKGVSDVNSSYTEGMPELQLTVNRDKLKAFNTSLADIDTAFSSAISGLSAGQLKNDALNGGQDTNIKVRLKDADAYKASDVARVPVWANGKLAYLGDVADIKDGRGPVSIRRVDKQRSIQIGANLRGRPVGDVMRDASKALQAENLGEGITYRFKGQASRMNETFSELLSALFLALVLIYMLLSVLYESVLTPFIRMFSLPLGLIGSVLLLLLTHNTLNLYSMIGILVMDGIVAKNGTLLIDYTLTLMDRGHTALEAIVEAGCVRLKPIFMTTITMMVGMMPMALALTDGAETRVSMAWVIIGGLLTSTVFTLLVIPIIFLYFYQGKEKRRSIDQSNGPSIAGS</sequence>
<dbReference type="SUPFAM" id="SSF82866">
    <property type="entry name" value="Multidrug efflux transporter AcrB transmembrane domain"/>
    <property type="match status" value="2"/>
</dbReference>
<dbReference type="Gene3D" id="1.20.1640.10">
    <property type="entry name" value="Multidrug efflux transporter AcrB transmembrane domain"/>
    <property type="match status" value="2"/>
</dbReference>
<dbReference type="Gene3D" id="3.30.2090.10">
    <property type="entry name" value="Multidrug efflux transporter AcrB TolC docking domain, DN and DC subdomains"/>
    <property type="match status" value="2"/>
</dbReference>
<name>A0A1M6WGS0_SELRU</name>
<dbReference type="Proteomes" id="UP000184263">
    <property type="component" value="Unassembled WGS sequence"/>
</dbReference>
<dbReference type="GO" id="GO:0042910">
    <property type="term" value="F:xenobiotic transmembrane transporter activity"/>
    <property type="evidence" value="ECO:0007669"/>
    <property type="project" value="TreeGrafter"/>
</dbReference>
<dbReference type="EMBL" id="FRBC01000025">
    <property type="protein sequence ID" value="SHK92917.1"/>
    <property type="molecule type" value="Genomic_DNA"/>
</dbReference>
<feature type="transmembrane region" description="Helical" evidence="1">
    <location>
        <begin position="888"/>
        <end position="908"/>
    </location>
</feature>
<dbReference type="PANTHER" id="PTHR32063">
    <property type="match status" value="1"/>
</dbReference>
<feature type="transmembrane region" description="Helical" evidence="1">
    <location>
        <begin position="960"/>
        <end position="981"/>
    </location>
</feature>
<dbReference type="SUPFAM" id="SSF82693">
    <property type="entry name" value="Multidrug efflux transporter AcrB pore domain, PN1, PN2, PC1 and PC2 subdomains"/>
    <property type="match status" value="3"/>
</dbReference>
<keyword evidence="1" id="KW-0812">Transmembrane</keyword>
<keyword evidence="1" id="KW-0472">Membrane</keyword>
<feature type="transmembrane region" description="Helical" evidence="1">
    <location>
        <begin position="332"/>
        <end position="350"/>
    </location>
</feature>
<dbReference type="InterPro" id="IPR027463">
    <property type="entry name" value="AcrB_DN_DC_subdom"/>
</dbReference>
<dbReference type="Gene3D" id="3.30.70.1440">
    <property type="entry name" value="Multidrug efflux transporter AcrB pore domain"/>
    <property type="match status" value="1"/>
</dbReference>
<dbReference type="SUPFAM" id="SSF82714">
    <property type="entry name" value="Multidrug efflux transporter AcrB TolC docking domain, DN and DC subdomains"/>
    <property type="match status" value="2"/>
</dbReference>
<evidence type="ECO:0000313" key="3">
    <source>
        <dbReference type="Proteomes" id="UP000184263"/>
    </source>
</evidence>
<reference evidence="2 3" key="1">
    <citation type="submission" date="2016-11" db="EMBL/GenBank/DDBJ databases">
        <authorList>
            <person name="Jaros S."/>
            <person name="Januszkiewicz K."/>
            <person name="Wedrychowicz H."/>
        </authorList>
    </citation>
    <scope>NUCLEOTIDE SEQUENCE [LARGE SCALE GENOMIC DNA]</scope>
    <source>
        <strain evidence="2 3">HD4</strain>
    </source>
</reference>
<evidence type="ECO:0000313" key="2">
    <source>
        <dbReference type="EMBL" id="SHK92917.1"/>
    </source>
</evidence>
<keyword evidence="1" id="KW-1133">Transmembrane helix</keyword>
<feature type="transmembrane region" description="Helical" evidence="1">
    <location>
        <begin position="460"/>
        <end position="483"/>
    </location>
</feature>
<accession>A0A1M6WGS0</accession>
<dbReference type="OrthoDB" id="8270at2"/>
<dbReference type="PRINTS" id="PR00702">
    <property type="entry name" value="ACRIFLAVINRP"/>
</dbReference>
<dbReference type="Gene3D" id="3.30.70.1320">
    <property type="entry name" value="Multidrug efflux transporter AcrB pore domain like"/>
    <property type="match status" value="1"/>
</dbReference>
<dbReference type="PANTHER" id="PTHR32063:SF0">
    <property type="entry name" value="SWARMING MOTILITY PROTEIN SWRC"/>
    <property type="match status" value="1"/>
</dbReference>
<feature type="transmembrane region" description="Helical" evidence="1">
    <location>
        <begin position="993"/>
        <end position="1018"/>
    </location>
</feature>
<feature type="transmembrane region" description="Helical" evidence="1">
    <location>
        <begin position="428"/>
        <end position="448"/>
    </location>
</feature>
<feature type="transmembrane region" description="Helical" evidence="1">
    <location>
        <begin position="357"/>
        <end position="377"/>
    </location>
</feature>
<gene>
    <name evidence="2" type="ORF">SAMN05216582_1254</name>
</gene>
<dbReference type="RefSeq" id="WP_073091578.1">
    <property type="nucleotide sequence ID" value="NZ_FRBC01000025.1"/>
</dbReference>
<protein>
    <submittedName>
        <fullName evidence="2">Hydrophobe/amphiphile efflux-1 (HAE1) family protein</fullName>
    </submittedName>
</protein>
<feature type="transmembrane region" description="Helical" evidence="1">
    <location>
        <begin position="527"/>
        <end position="549"/>
    </location>
</feature>
<proteinExistence type="predicted"/>
<dbReference type="AlphaFoldDB" id="A0A1M6WGS0"/>
<feature type="transmembrane region" description="Helical" evidence="1">
    <location>
        <begin position="862"/>
        <end position="881"/>
    </location>
</feature>
<dbReference type="Pfam" id="PF00873">
    <property type="entry name" value="ACR_tran"/>
    <property type="match status" value="1"/>
</dbReference>
<dbReference type="InterPro" id="IPR001036">
    <property type="entry name" value="Acrflvin-R"/>
</dbReference>
<dbReference type="Gene3D" id="3.30.70.1430">
    <property type="entry name" value="Multidrug efflux transporter AcrB pore domain"/>
    <property type="match status" value="2"/>
</dbReference>